<accession>A0AAE0C600</accession>
<evidence type="ECO:0008006" key="3">
    <source>
        <dbReference type="Google" id="ProtNLM"/>
    </source>
</evidence>
<keyword evidence="2" id="KW-1185">Reference proteome</keyword>
<gene>
    <name evidence="1" type="ORF">CYMTET_42156</name>
</gene>
<dbReference type="Proteomes" id="UP001190700">
    <property type="component" value="Unassembled WGS sequence"/>
</dbReference>
<sequence length="264" mass="29027">MVWKAVAAPILGAAGVAVASIVSRTKRLAPQTIAPTTEYNKRLVRRLYREVWNEHDLTKIAKVVHEIIGDDHIVVDPSQPHPDSGCHAYIDMVSNFRTAMPNFKIQIDMLVAEGSRVVAALSFSSGSVPNSSKQAKWTATAIFEFAGGQCVKTWVNSDSLSALIQFDLVPDVASGPFRRKNMKSGSSMLFPEEKMELVDALIGREEEHPEAVLTGKDWIEYFEIQVDKATQSDQDVIAEPSGSPKKKTLAKMRVDSKTGLDICV</sequence>
<proteinExistence type="predicted"/>
<dbReference type="SUPFAM" id="SSF54427">
    <property type="entry name" value="NTF2-like"/>
    <property type="match status" value="1"/>
</dbReference>
<dbReference type="InterPro" id="IPR032710">
    <property type="entry name" value="NTF2-like_dom_sf"/>
</dbReference>
<dbReference type="EMBL" id="LGRX02028153">
    <property type="protein sequence ID" value="KAK3248374.1"/>
    <property type="molecule type" value="Genomic_DNA"/>
</dbReference>
<dbReference type="InterPro" id="IPR009959">
    <property type="entry name" value="Cyclase_SnoaL-like"/>
</dbReference>
<dbReference type="PANTHER" id="PTHR38436">
    <property type="entry name" value="POLYKETIDE CYCLASE SNOAL-LIKE DOMAIN"/>
    <property type="match status" value="1"/>
</dbReference>
<evidence type="ECO:0000313" key="1">
    <source>
        <dbReference type="EMBL" id="KAK3248374.1"/>
    </source>
</evidence>
<reference evidence="1 2" key="1">
    <citation type="journal article" date="2015" name="Genome Biol. Evol.">
        <title>Comparative Genomics of a Bacterivorous Green Alga Reveals Evolutionary Causalities and Consequences of Phago-Mixotrophic Mode of Nutrition.</title>
        <authorList>
            <person name="Burns J.A."/>
            <person name="Paasch A."/>
            <person name="Narechania A."/>
            <person name="Kim E."/>
        </authorList>
    </citation>
    <scope>NUCLEOTIDE SEQUENCE [LARGE SCALE GENOMIC DNA]</scope>
    <source>
        <strain evidence="1 2">PLY_AMNH</strain>
    </source>
</reference>
<dbReference type="GO" id="GO:0030638">
    <property type="term" value="P:polyketide metabolic process"/>
    <property type="evidence" value="ECO:0007669"/>
    <property type="project" value="InterPro"/>
</dbReference>
<dbReference type="PANTHER" id="PTHR38436:SF1">
    <property type="entry name" value="ESTER CYCLASE"/>
    <property type="match status" value="1"/>
</dbReference>
<name>A0AAE0C600_9CHLO</name>
<evidence type="ECO:0000313" key="2">
    <source>
        <dbReference type="Proteomes" id="UP001190700"/>
    </source>
</evidence>
<comment type="caution">
    <text evidence="1">The sequence shown here is derived from an EMBL/GenBank/DDBJ whole genome shotgun (WGS) entry which is preliminary data.</text>
</comment>
<organism evidence="1 2">
    <name type="scientific">Cymbomonas tetramitiformis</name>
    <dbReference type="NCBI Taxonomy" id="36881"/>
    <lineage>
        <taxon>Eukaryota</taxon>
        <taxon>Viridiplantae</taxon>
        <taxon>Chlorophyta</taxon>
        <taxon>Pyramimonadophyceae</taxon>
        <taxon>Pyramimonadales</taxon>
        <taxon>Pyramimonadaceae</taxon>
        <taxon>Cymbomonas</taxon>
    </lineage>
</organism>
<dbReference type="Gene3D" id="3.10.450.50">
    <property type="match status" value="1"/>
</dbReference>
<dbReference type="Pfam" id="PF07366">
    <property type="entry name" value="SnoaL"/>
    <property type="match status" value="1"/>
</dbReference>
<protein>
    <recommendedName>
        <fullName evidence="3">SnoaL-like domain-containing protein</fullName>
    </recommendedName>
</protein>
<dbReference type="AlphaFoldDB" id="A0AAE0C600"/>